<keyword evidence="3" id="KW-1185">Reference proteome</keyword>
<keyword evidence="2" id="KW-0614">Plasmid</keyword>
<geneLocation type="plasmid" evidence="2 3">
    <name>unnamed2</name>
</geneLocation>
<name>A0A6C0PBT8_9BACL</name>
<evidence type="ECO:0000256" key="1">
    <source>
        <dbReference type="SAM" id="MobiDB-lite"/>
    </source>
</evidence>
<reference evidence="2 3" key="1">
    <citation type="submission" date="2020-02" db="EMBL/GenBank/DDBJ databases">
        <title>Paenibacillus sp. nov., isolated from rhizosphere soil of tomato.</title>
        <authorList>
            <person name="Weon H.-Y."/>
            <person name="Lee S.A."/>
        </authorList>
    </citation>
    <scope>NUCLEOTIDE SEQUENCE [LARGE SCALE GENOMIC DNA]</scope>
    <source>
        <strain evidence="2 3">14171R-81</strain>
        <plasmid evidence="2 3">unnamed2</plasmid>
    </source>
</reference>
<feature type="compositionally biased region" description="Basic and acidic residues" evidence="1">
    <location>
        <begin position="156"/>
        <end position="182"/>
    </location>
</feature>
<proteinExistence type="predicted"/>
<dbReference type="RefSeq" id="WP_162645979.1">
    <property type="nucleotide sequence ID" value="NZ_CP048288.1"/>
</dbReference>
<evidence type="ECO:0000313" key="3">
    <source>
        <dbReference type="Proteomes" id="UP000479114"/>
    </source>
</evidence>
<accession>A0A6C0PBT8</accession>
<feature type="region of interest" description="Disordered" evidence="1">
    <location>
        <begin position="156"/>
        <end position="189"/>
    </location>
</feature>
<evidence type="ECO:0000313" key="2">
    <source>
        <dbReference type="EMBL" id="QHW35845.1"/>
    </source>
</evidence>
<sequence length="189" mass="22616">MDLVNAYNGFEPVVIIGRGTLTADTLEEMIMGMDTSGKVMPANDFSVQEWSFPYNPYSQEFISQYHQAVVRPKKRKKIKKRRKVELVSAYLEQLAKGYEKEQKQLQKKIDDHNMRHYREIGYYITFCNYNFAPEELTQRLEQVVCYMACLDTYRDPRSRSERRKDEEDPKPPRMRDFFENQRGKRKWSS</sequence>
<dbReference type="Proteomes" id="UP000479114">
    <property type="component" value="Plasmid unnamed2"/>
</dbReference>
<protein>
    <submittedName>
        <fullName evidence="2">Uncharacterized protein</fullName>
    </submittedName>
</protein>
<dbReference type="KEGG" id="prz:GZH47_33680"/>
<dbReference type="EMBL" id="CP048288">
    <property type="protein sequence ID" value="QHW35845.1"/>
    <property type="molecule type" value="Genomic_DNA"/>
</dbReference>
<organism evidence="2 3">
    <name type="scientific">Paenibacillus rhizovicinus</name>
    <dbReference type="NCBI Taxonomy" id="2704463"/>
    <lineage>
        <taxon>Bacteria</taxon>
        <taxon>Bacillati</taxon>
        <taxon>Bacillota</taxon>
        <taxon>Bacilli</taxon>
        <taxon>Bacillales</taxon>
        <taxon>Paenibacillaceae</taxon>
        <taxon>Paenibacillus</taxon>
    </lineage>
</organism>
<gene>
    <name evidence="2" type="ORF">GZH47_33680</name>
</gene>
<dbReference type="AlphaFoldDB" id="A0A6C0PBT8"/>